<organism evidence="1 2">
    <name type="scientific">Altererythrobacter litoralis</name>
    <dbReference type="NCBI Taxonomy" id="3113904"/>
    <lineage>
        <taxon>Bacteria</taxon>
        <taxon>Pseudomonadati</taxon>
        <taxon>Pseudomonadota</taxon>
        <taxon>Alphaproteobacteria</taxon>
        <taxon>Sphingomonadales</taxon>
        <taxon>Erythrobacteraceae</taxon>
        <taxon>Altererythrobacter</taxon>
    </lineage>
</organism>
<gene>
    <name evidence="1" type="ORF">VRS74_06445</name>
</gene>
<evidence type="ECO:0000313" key="2">
    <source>
        <dbReference type="Proteomes" id="UP001343492"/>
    </source>
</evidence>
<protein>
    <submittedName>
        <fullName evidence="1">Uncharacterized protein</fullName>
    </submittedName>
</protein>
<dbReference type="RefSeq" id="WP_354144429.1">
    <property type="nucleotide sequence ID" value="NZ_JAZDQV010000005.1"/>
</dbReference>
<dbReference type="EMBL" id="JAZDQV010000005">
    <property type="protein sequence ID" value="MEE1877322.1"/>
    <property type="molecule type" value="Genomic_DNA"/>
</dbReference>
<dbReference type="Proteomes" id="UP001343492">
    <property type="component" value="Unassembled WGS sequence"/>
</dbReference>
<keyword evidence="2" id="KW-1185">Reference proteome</keyword>
<sequence length="184" mass="20615">MAIPQMSANGVRQTVNTGISSEQKLWNLRSGLNVAALNCLRAEHAGLVENYRTLLKQHSRQLAATNNALTKQYRDKHGKSFRDHQDAYMTRVYNYFALPPVLPDFCNVALQVSHEAVQVKPGQLDVFAEQALPRLEAVYEQFFSAYEKYRVDLAAWDARYGAGGGRTLEATYNQVATSSNLTSE</sequence>
<evidence type="ECO:0000313" key="1">
    <source>
        <dbReference type="EMBL" id="MEE1877322.1"/>
    </source>
</evidence>
<comment type="caution">
    <text evidence="1">The sequence shown here is derived from an EMBL/GenBank/DDBJ whole genome shotgun (WGS) entry which is preliminary data.</text>
</comment>
<name>A0ABU7GEC3_9SPHN</name>
<reference evidence="1 2" key="1">
    <citation type="submission" date="2024-01" db="EMBL/GenBank/DDBJ databases">
        <title>The genome sequence of Erythrobacteraceae sp. strain 1XM1-14.</title>
        <authorList>
            <person name="Liu Y."/>
        </authorList>
    </citation>
    <scope>NUCLEOTIDE SEQUENCE [LARGE SCALE GENOMIC DNA]</scope>
    <source>
        <strain evidence="1 2">1XM1-14</strain>
    </source>
</reference>
<proteinExistence type="predicted"/>
<accession>A0ABU7GEC3</accession>